<comment type="caution">
    <text evidence="1">The sequence shown here is derived from an EMBL/GenBank/DDBJ whole genome shotgun (WGS) entry which is preliminary data.</text>
</comment>
<sequence length="152" mass="17571">MSLSSDIDRDTLVEINGILLLLNTIGLVINTKVILAIPFTLGLFLLSIKYVRGDRFYRKLESEGIIPKKNHYAVILARLSPFDLFVNQLVDEIERQRRLMCDALSHNKELRIKTARNELEQILGNYGINLSTEEQETLEDLLREEWASVREE</sequence>
<evidence type="ECO:0000313" key="2">
    <source>
        <dbReference type="Proteomes" id="UP001589559"/>
    </source>
</evidence>
<gene>
    <name evidence="1" type="ORF">ACFFN7_19800</name>
</gene>
<accession>A0ACC6VRV0</accession>
<reference evidence="1" key="1">
    <citation type="submission" date="2024-09" db="EMBL/GenBank/DDBJ databases">
        <authorList>
            <person name="Sun Q."/>
            <person name="Mori K."/>
        </authorList>
    </citation>
    <scope>NUCLEOTIDE SEQUENCE</scope>
    <source>
        <strain evidence="1">JCM 19018</strain>
    </source>
</reference>
<organism evidence="1 2">
    <name type="scientific">Haloarcula sebkhae</name>
    <dbReference type="NCBI Taxonomy" id="932660"/>
    <lineage>
        <taxon>Archaea</taxon>
        <taxon>Methanobacteriati</taxon>
        <taxon>Methanobacteriota</taxon>
        <taxon>Stenosarchaea group</taxon>
        <taxon>Halobacteria</taxon>
        <taxon>Halobacteriales</taxon>
        <taxon>Haloarculaceae</taxon>
        <taxon>Haloarcula</taxon>
    </lineage>
</organism>
<name>A0ACC6VRV0_9EURY</name>
<evidence type="ECO:0000313" key="1">
    <source>
        <dbReference type="EMBL" id="MFB9813596.1"/>
    </source>
</evidence>
<dbReference type="EMBL" id="JBHMAK010000014">
    <property type="protein sequence ID" value="MFB9813596.1"/>
    <property type="molecule type" value="Genomic_DNA"/>
</dbReference>
<protein>
    <submittedName>
        <fullName evidence="1">Uncharacterized protein</fullName>
    </submittedName>
</protein>
<dbReference type="Proteomes" id="UP001589559">
    <property type="component" value="Unassembled WGS sequence"/>
</dbReference>
<keyword evidence="2" id="KW-1185">Reference proteome</keyword>
<proteinExistence type="predicted"/>